<keyword evidence="2" id="KW-1185">Reference proteome</keyword>
<proteinExistence type="predicted"/>
<dbReference type="Pfam" id="PF23140">
    <property type="entry name" value="Gp80"/>
    <property type="match status" value="1"/>
</dbReference>
<sequence>MALGPSNWVINQMWDAAFGIQPFYVNQPYIQWHSGDPGSGGNSNVVAIDRQAAVFERISDGVWRTAGAPMEVAIDVPDVTITHISIHDALDDGNWLGNLVGNQSISVVEGDLLTLSDQIQWTVTDWVA</sequence>
<organism evidence="1 2">
    <name type="scientific">Mycolicibacterium bacteremicum</name>
    <name type="common">Mycobacterium bacteremicum</name>
    <dbReference type="NCBI Taxonomy" id="564198"/>
    <lineage>
        <taxon>Bacteria</taxon>
        <taxon>Bacillati</taxon>
        <taxon>Actinomycetota</taxon>
        <taxon>Actinomycetes</taxon>
        <taxon>Mycobacteriales</taxon>
        <taxon>Mycobacteriaceae</taxon>
        <taxon>Mycolicibacterium</taxon>
    </lineage>
</organism>
<dbReference type="Proteomes" id="UP000192366">
    <property type="component" value="Unassembled WGS sequence"/>
</dbReference>
<accession>A0A1W9Z0I6</accession>
<dbReference type="RefSeq" id="WP_083057054.1">
    <property type="nucleotide sequence ID" value="NZ_JACKVM010000014.1"/>
</dbReference>
<dbReference type="OrthoDB" id="4267286at2"/>
<evidence type="ECO:0000313" key="2">
    <source>
        <dbReference type="Proteomes" id="UP000192366"/>
    </source>
</evidence>
<dbReference type="InterPro" id="IPR056908">
    <property type="entry name" value="Gp80-like"/>
</dbReference>
<comment type="caution">
    <text evidence="1">The sequence shown here is derived from an EMBL/GenBank/DDBJ whole genome shotgun (WGS) entry which is preliminary data.</text>
</comment>
<reference evidence="1 2" key="1">
    <citation type="submission" date="2017-02" db="EMBL/GenBank/DDBJ databases">
        <title>The new phylogeny of genus Mycobacterium.</title>
        <authorList>
            <person name="Tortoli E."/>
            <person name="Trovato A."/>
            <person name="Cirillo D.M."/>
        </authorList>
    </citation>
    <scope>NUCLEOTIDE SEQUENCE [LARGE SCALE GENOMIC DNA]</scope>
    <source>
        <strain evidence="1 2">DSM 45578</strain>
    </source>
</reference>
<evidence type="ECO:0000313" key="1">
    <source>
        <dbReference type="EMBL" id="ORA05794.1"/>
    </source>
</evidence>
<gene>
    <name evidence="1" type="ORF">BST17_08540</name>
</gene>
<dbReference type="EMBL" id="MVHJ01000005">
    <property type="protein sequence ID" value="ORA05794.1"/>
    <property type="molecule type" value="Genomic_DNA"/>
</dbReference>
<dbReference type="AlphaFoldDB" id="A0A1W9Z0I6"/>
<name>A0A1W9Z0I6_MYCBA</name>
<protein>
    <submittedName>
        <fullName evidence="1">Uncharacterized protein</fullName>
    </submittedName>
</protein>
<dbReference type="STRING" id="564198.BST17_08540"/>